<organism evidence="2 3">
    <name type="scientific">Aspergillus wentii DTO 134E9</name>
    <dbReference type="NCBI Taxonomy" id="1073089"/>
    <lineage>
        <taxon>Eukaryota</taxon>
        <taxon>Fungi</taxon>
        <taxon>Dikarya</taxon>
        <taxon>Ascomycota</taxon>
        <taxon>Pezizomycotina</taxon>
        <taxon>Eurotiomycetes</taxon>
        <taxon>Eurotiomycetidae</taxon>
        <taxon>Eurotiales</taxon>
        <taxon>Aspergillaceae</taxon>
        <taxon>Aspergillus</taxon>
        <taxon>Aspergillus subgen. Cremei</taxon>
    </lineage>
</organism>
<name>A0A1L9RLG0_ASPWE</name>
<sequence length="209" mass="23315">MPTEFSYELPPYYELSWSILSTIGLLLTILIYIPIIVSAACAVANGLCYFAFYTPYSIPNRATASALADILWPIQEGGLAFHSYQILIHTLRDSTRRLFLTIFWTLMFIVALRVSILVNRVLGIVHGHAVFMIAINNLHVGYFTAIALVEPVVPLFSTTEMRFASLCLVAIARAVTYSFQVSSQAVTTVAGQLDRFVYTCECLFPLIMV</sequence>
<evidence type="ECO:0000256" key="1">
    <source>
        <dbReference type="SAM" id="Phobius"/>
    </source>
</evidence>
<dbReference type="OrthoDB" id="5306317at2759"/>
<reference evidence="3" key="1">
    <citation type="journal article" date="2017" name="Genome Biol.">
        <title>Comparative genomics reveals high biological diversity and specific adaptations in the industrially and medically important fungal genus Aspergillus.</title>
        <authorList>
            <person name="de Vries R.P."/>
            <person name="Riley R."/>
            <person name="Wiebenga A."/>
            <person name="Aguilar-Osorio G."/>
            <person name="Amillis S."/>
            <person name="Uchima C.A."/>
            <person name="Anderluh G."/>
            <person name="Asadollahi M."/>
            <person name="Askin M."/>
            <person name="Barry K."/>
            <person name="Battaglia E."/>
            <person name="Bayram O."/>
            <person name="Benocci T."/>
            <person name="Braus-Stromeyer S.A."/>
            <person name="Caldana C."/>
            <person name="Canovas D."/>
            <person name="Cerqueira G.C."/>
            <person name="Chen F."/>
            <person name="Chen W."/>
            <person name="Choi C."/>
            <person name="Clum A."/>
            <person name="Dos Santos R.A."/>
            <person name="Damasio A.R."/>
            <person name="Diallinas G."/>
            <person name="Emri T."/>
            <person name="Fekete E."/>
            <person name="Flipphi M."/>
            <person name="Freyberg S."/>
            <person name="Gallo A."/>
            <person name="Gournas C."/>
            <person name="Habgood R."/>
            <person name="Hainaut M."/>
            <person name="Harispe M.L."/>
            <person name="Henrissat B."/>
            <person name="Hilden K.S."/>
            <person name="Hope R."/>
            <person name="Hossain A."/>
            <person name="Karabika E."/>
            <person name="Karaffa L."/>
            <person name="Karanyi Z."/>
            <person name="Krasevec N."/>
            <person name="Kuo A."/>
            <person name="Kusch H."/>
            <person name="LaButti K."/>
            <person name="Lagendijk E.L."/>
            <person name="Lapidus A."/>
            <person name="Levasseur A."/>
            <person name="Lindquist E."/>
            <person name="Lipzen A."/>
            <person name="Logrieco A.F."/>
            <person name="MacCabe A."/>
            <person name="Maekelae M.R."/>
            <person name="Malavazi I."/>
            <person name="Melin P."/>
            <person name="Meyer V."/>
            <person name="Mielnichuk N."/>
            <person name="Miskei M."/>
            <person name="Molnar A.P."/>
            <person name="Mule G."/>
            <person name="Ngan C.Y."/>
            <person name="Orejas M."/>
            <person name="Orosz E."/>
            <person name="Ouedraogo J.P."/>
            <person name="Overkamp K.M."/>
            <person name="Park H.-S."/>
            <person name="Perrone G."/>
            <person name="Piumi F."/>
            <person name="Punt P.J."/>
            <person name="Ram A.F."/>
            <person name="Ramon A."/>
            <person name="Rauscher S."/>
            <person name="Record E."/>
            <person name="Riano-Pachon D.M."/>
            <person name="Robert V."/>
            <person name="Roehrig J."/>
            <person name="Ruller R."/>
            <person name="Salamov A."/>
            <person name="Salih N.S."/>
            <person name="Samson R.A."/>
            <person name="Sandor E."/>
            <person name="Sanguinetti M."/>
            <person name="Schuetze T."/>
            <person name="Sepcic K."/>
            <person name="Shelest E."/>
            <person name="Sherlock G."/>
            <person name="Sophianopoulou V."/>
            <person name="Squina F.M."/>
            <person name="Sun H."/>
            <person name="Susca A."/>
            <person name="Todd R.B."/>
            <person name="Tsang A."/>
            <person name="Unkles S.E."/>
            <person name="van de Wiele N."/>
            <person name="van Rossen-Uffink D."/>
            <person name="Oliveira J.V."/>
            <person name="Vesth T.C."/>
            <person name="Visser J."/>
            <person name="Yu J.-H."/>
            <person name="Zhou M."/>
            <person name="Andersen M.R."/>
            <person name="Archer D.B."/>
            <person name="Baker S.E."/>
            <person name="Benoit I."/>
            <person name="Brakhage A.A."/>
            <person name="Braus G.H."/>
            <person name="Fischer R."/>
            <person name="Frisvad J.C."/>
            <person name="Goldman G.H."/>
            <person name="Houbraken J."/>
            <person name="Oakley B."/>
            <person name="Pocsi I."/>
            <person name="Scazzocchio C."/>
            <person name="Seiboth B."/>
            <person name="vanKuyk P.A."/>
            <person name="Wortman J."/>
            <person name="Dyer P.S."/>
            <person name="Grigoriev I.V."/>
        </authorList>
    </citation>
    <scope>NUCLEOTIDE SEQUENCE [LARGE SCALE GENOMIC DNA]</scope>
    <source>
        <strain evidence="3">DTO 134E9</strain>
    </source>
</reference>
<dbReference type="RefSeq" id="XP_040689451.1">
    <property type="nucleotide sequence ID" value="XM_040837648.1"/>
</dbReference>
<dbReference type="VEuPathDB" id="FungiDB:ASPWEDRAFT_51750"/>
<protein>
    <submittedName>
        <fullName evidence="2">Uncharacterized protein</fullName>
    </submittedName>
</protein>
<gene>
    <name evidence="2" type="ORF">ASPWEDRAFT_51750</name>
</gene>
<keyword evidence="1" id="KW-1133">Transmembrane helix</keyword>
<accession>A0A1L9RLG0</accession>
<evidence type="ECO:0000313" key="3">
    <source>
        <dbReference type="Proteomes" id="UP000184383"/>
    </source>
</evidence>
<keyword evidence="1" id="KW-0812">Transmembrane</keyword>
<proteinExistence type="predicted"/>
<keyword evidence="3" id="KW-1185">Reference proteome</keyword>
<dbReference type="AlphaFoldDB" id="A0A1L9RLG0"/>
<feature type="transmembrane region" description="Helical" evidence="1">
    <location>
        <begin position="20"/>
        <end position="52"/>
    </location>
</feature>
<keyword evidence="1" id="KW-0472">Membrane</keyword>
<feature type="transmembrane region" description="Helical" evidence="1">
    <location>
        <begin position="98"/>
        <end position="118"/>
    </location>
</feature>
<evidence type="ECO:0000313" key="2">
    <source>
        <dbReference type="EMBL" id="OJJ35775.1"/>
    </source>
</evidence>
<dbReference type="GeneID" id="63753496"/>
<dbReference type="Proteomes" id="UP000184383">
    <property type="component" value="Unassembled WGS sequence"/>
</dbReference>
<dbReference type="EMBL" id="KV878212">
    <property type="protein sequence ID" value="OJJ35775.1"/>
    <property type="molecule type" value="Genomic_DNA"/>
</dbReference>
<feature type="transmembrane region" description="Helical" evidence="1">
    <location>
        <begin position="130"/>
        <end position="149"/>
    </location>
</feature>